<dbReference type="Proteomes" id="UP000187172">
    <property type="component" value="Unassembled WGS sequence"/>
</dbReference>
<gene>
    <name evidence="3" type="ORF">BK138_14965</name>
</gene>
<dbReference type="PANTHER" id="PTHR45947:SF3">
    <property type="entry name" value="SULFOQUINOVOSYL TRANSFERASE SQD2"/>
    <property type="match status" value="1"/>
</dbReference>
<reference evidence="3 4" key="1">
    <citation type="submission" date="2016-11" db="EMBL/GenBank/DDBJ databases">
        <title>Paenibacillus species isolates.</title>
        <authorList>
            <person name="Beno S.M."/>
        </authorList>
    </citation>
    <scope>NUCLEOTIDE SEQUENCE [LARGE SCALE GENOMIC DNA]</scope>
    <source>
        <strain evidence="3 4">FSL R5-0378</strain>
    </source>
</reference>
<dbReference type="Pfam" id="PF00534">
    <property type="entry name" value="Glycos_transf_1"/>
    <property type="match status" value="1"/>
</dbReference>
<dbReference type="AlphaFoldDB" id="A0A1R1ERJ9"/>
<feature type="domain" description="Glycosyltransferase subfamily 4-like N-terminal" evidence="2">
    <location>
        <begin position="14"/>
        <end position="188"/>
    </location>
</feature>
<evidence type="ECO:0000313" key="3">
    <source>
        <dbReference type="EMBL" id="OMF54473.1"/>
    </source>
</evidence>
<evidence type="ECO:0008006" key="5">
    <source>
        <dbReference type="Google" id="ProtNLM"/>
    </source>
</evidence>
<dbReference type="Gene3D" id="3.40.50.2000">
    <property type="entry name" value="Glycogen Phosphorylase B"/>
    <property type="match status" value="2"/>
</dbReference>
<name>A0A1R1ERJ9_9BACL</name>
<dbReference type="EMBL" id="MRTP01000003">
    <property type="protein sequence ID" value="OMF54473.1"/>
    <property type="molecule type" value="Genomic_DNA"/>
</dbReference>
<dbReference type="PANTHER" id="PTHR45947">
    <property type="entry name" value="SULFOQUINOVOSYL TRANSFERASE SQD2"/>
    <property type="match status" value="1"/>
</dbReference>
<proteinExistence type="predicted"/>
<organism evidence="3 4">
    <name type="scientific">Paenibacillus rhizosphaerae</name>
    <dbReference type="NCBI Taxonomy" id="297318"/>
    <lineage>
        <taxon>Bacteria</taxon>
        <taxon>Bacillati</taxon>
        <taxon>Bacillota</taxon>
        <taxon>Bacilli</taxon>
        <taxon>Bacillales</taxon>
        <taxon>Paenibacillaceae</taxon>
        <taxon>Paenibacillus</taxon>
    </lineage>
</organism>
<accession>A0A1R1ERJ9</accession>
<dbReference type="InterPro" id="IPR028098">
    <property type="entry name" value="Glyco_trans_4-like_N"/>
</dbReference>
<protein>
    <recommendedName>
        <fullName evidence="5">Glycosyl transferase family 1</fullName>
    </recommendedName>
</protein>
<evidence type="ECO:0000259" key="2">
    <source>
        <dbReference type="Pfam" id="PF13439"/>
    </source>
</evidence>
<keyword evidence="4" id="KW-1185">Reference proteome</keyword>
<dbReference type="InterPro" id="IPR050194">
    <property type="entry name" value="Glycosyltransferase_grp1"/>
</dbReference>
<dbReference type="STRING" id="297318.BK138_14965"/>
<evidence type="ECO:0000259" key="1">
    <source>
        <dbReference type="Pfam" id="PF00534"/>
    </source>
</evidence>
<dbReference type="Pfam" id="PF13439">
    <property type="entry name" value="Glyco_transf_4"/>
    <property type="match status" value="1"/>
</dbReference>
<comment type="caution">
    <text evidence="3">The sequence shown here is derived from an EMBL/GenBank/DDBJ whole genome shotgun (WGS) entry which is preliminary data.</text>
</comment>
<feature type="domain" description="Glycosyl transferase family 1" evidence="1">
    <location>
        <begin position="198"/>
        <end position="364"/>
    </location>
</feature>
<dbReference type="SUPFAM" id="SSF53756">
    <property type="entry name" value="UDP-Glycosyltransferase/glycogen phosphorylase"/>
    <property type="match status" value="1"/>
</dbReference>
<dbReference type="GO" id="GO:0016758">
    <property type="term" value="F:hexosyltransferase activity"/>
    <property type="evidence" value="ECO:0007669"/>
    <property type="project" value="TreeGrafter"/>
</dbReference>
<sequence length="392" mass="44607">MKILHVIANLATRYGGPSQAVIGMAKSLVEMGNEVTIFTTNQDGDGVLDVPVNTPVLNEGVKIYYFPIQNPRFFGTSLPMAKALKKSLRHQEFDLVHIHSLYLFHGAVAAHYCRLYNIPYIIRPHGTLDPFLYQRSRKKKAVIEFLFENRNIKHAQALHYTTEEEKLLAQPFVNNDKGFIVPNGLYLDEYNLSITKGQFREKYPETKGKKVILFFSRLNFKKGLDLLIQAFGNIAEQRDDIHLVIAGPDNDGYGEKVRNWIDERNLNSRVTFTGMLTGRDKLEVLYDSDMFVLPSYSENFGISVIEAMICGLPVIISNKVNIYRELLQNHAGEVVNCDADELTGKIIKLLDNPVYSKSISENGKALVQKYYQWSKVGQSLDHNYRLILNGQL</sequence>
<dbReference type="RefSeq" id="WP_076170376.1">
    <property type="nucleotide sequence ID" value="NZ_MRTP01000003.1"/>
</dbReference>
<evidence type="ECO:0000313" key="4">
    <source>
        <dbReference type="Proteomes" id="UP000187172"/>
    </source>
</evidence>
<dbReference type="InterPro" id="IPR001296">
    <property type="entry name" value="Glyco_trans_1"/>
</dbReference>